<accession>A0AAE7DV56</accession>
<dbReference type="InterPro" id="IPR038673">
    <property type="entry name" value="OprB_sf"/>
</dbReference>
<comment type="similarity">
    <text evidence="1">Belongs to the OprB family.</text>
</comment>
<reference evidence="2 3" key="1">
    <citation type="submission" date="2020-05" db="EMBL/GenBank/DDBJ databases">
        <title>First description outside Europe of the emergent pathogen for shellfish aquaculture Vibrio europaeus.</title>
        <authorList>
            <person name="Dubert J."/>
            <person name="Rojas R."/>
        </authorList>
    </citation>
    <scope>NUCLEOTIDE SEQUENCE [LARGE SCALE GENOMIC DNA]</scope>
    <source>
        <strain evidence="2 3">NPI-1</strain>
    </source>
</reference>
<organism evidence="2 3">
    <name type="scientific">Vibrio europaeus</name>
    <dbReference type="NCBI Taxonomy" id="300876"/>
    <lineage>
        <taxon>Bacteria</taxon>
        <taxon>Pseudomonadati</taxon>
        <taxon>Pseudomonadota</taxon>
        <taxon>Gammaproteobacteria</taxon>
        <taxon>Vibrionales</taxon>
        <taxon>Vibrionaceae</taxon>
        <taxon>Vibrio</taxon>
        <taxon>Vibrio oreintalis group</taxon>
    </lineage>
</organism>
<dbReference type="AlphaFoldDB" id="A0AAE7DV56"/>
<evidence type="ECO:0000313" key="2">
    <source>
        <dbReference type="EMBL" id="QJY35184.1"/>
    </source>
</evidence>
<dbReference type="RefSeq" id="WP_171801064.1">
    <property type="nucleotide sequence ID" value="NZ_CP053541.1"/>
</dbReference>
<evidence type="ECO:0000256" key="1">
    <source>
        <dbReference type="ARBA" id="ARBA00008769"/>
    </source>
</evidence>
<sequence>MREHLLLKPQSLTTFVAAIALTISSETHSSEQKTVGVTGDYYVFGLTSNETLSGKDSSAAAGIARVTIDWLAYQDKTDLDAGSLRLRVDHKHDYTDDAPSKFVMGNIGGFGLIQPAFSDIGLRLTNLYWKQEFNAQDTEVMVGFLDSTDYIDTYALGNPYSGFSNIQFSTGSGSIAIPDESTLGVSVRHMMSENYYAYLSFSDAKADSTEPFEGFDNFFRDNQYFKSLEIGWVPNKDSFYMQNSHLTVWHSEGPKAQSSENYGANWSTIYKMGSWVPFFRAGVAQGPEALYKSSVVAGTGYLGLGPGTLGFAVGWAEPNASFDDTYNSELYYRMKFGLVSVTPNVQYLNTLPFNSQAESAWVFGIRGNIKMSI</sequence>
<dbReference type="Gene3D" id="2.40.160.180">
    <property type="entry name" value="Carbohydrate-selective porin OprB"/>
    <property type="match status" value="1"/>
</dbReference>
<gene>
    <name evidence="2" type="ORF">HOO69_00575</name>
</gene>
<dbReference type="Proteomes" id="UP000501443">
    <property type="component" value="Chromosome 1"/>
</dbReference>
<proteinExistence type="inferred from homology"/>
<dbReference type="EMBL" id="CP053541">
    <property type="protein sequence ID" value="QJY35184.1"/>
    <property type="molecule type" value="Genomic_DNA"/>
</dbReference>
<evidence type="ECO:0000313" key="3">
    <source>
        <dbReference type="Proteomes" id="UP000501443"/>
    </source>
</evidence>
<protein>
    <submittedName>
        <fullName evidence="2">Porin</fullName>
    </submittedName>
</protein>
<name>A0AAE7DV56_9VIBR</name>